<feature type="transmembrane region" description="Helical" evidence="1">
    <location>
        <begin position="111"/>
        <end position="128"/>
    </location>
</feature>
<name>A0ABV2TJC7_9RHOO</name>
<sequence>MPIETQMVNKPSFWGRLWAPGKPANVSVPSPLIIGAIIWLSFNLFTAITQVSGFARVRTLPLEWDLIFTVLASTGFMVLVFFLISLCKYFVDFLAAKSARLAPFVRRTSVAILISACIAAPVAARWATKYADQMRDAQRSVSVENICPDTRGQAR</sequence>
<evidence type="ECO:0000313" key="3">
    <source>
        <dbReference type="Proteomes" id="UP001549691"/>
    </source>
</evidence>
<keyword evidence="1" id="KW-0812">Transmembrane</keyword>
<accession>A0ABV2TJC7</accession>
<feature type="transmembrane region" description="Helical" evidence="1">
    <location>
        <begin position="66"/>
        <end position="91"/>
    </location>
</feature>
<protein>
    <submittedName>
        <fullName evidence="2">Uncharacterized protein</fullName>
    </submittedName>
</protein>
<evidence type="ECO:0000313" key="2">
    <source>
        <dbReference type="EMBL" id="MET7014017.1"/>
    </source>
</evidence>
<comment type="caution">
    <text evidence="2">The sequence shown here is derived from an EMBL/GenBank/DDBJ whole genome shotgun (WGS) entry which is preliminary data.</text>
</comment>
<evidence type="ECO:0000256" key="1">
    <source>
        <dbReference type="SAM" id="Phobius"/>
    </source>
</evidence>
<reference evidence="2 3" key="1">
    <citation type="submission" date="2024-07" db="EMBL/GenBank/DDBJ databases">
        <title>Uliginosibacterium flavum JJ3220;KACC:17644.</title>
        <authorList>
            <person name="Kim M.K."/>
        </authorList>
    </citation>
    <scope>NUCLEOTIDE SEQUENCE [LARGE SCALE GENOMIC DNA]</scope>
    <source>
        <strain evidence="2 3">KACC:17644</strain>
    </source>
</reference>
<organism evidence="2 3">
    <name type="scientific">Uliginosibacterium flavum</name>
    <dbReference type="NCBI Taxonomy" id="1396831"/>
    <lineage>
        <taxon>Bacteria</taxon>
        <taxon>Pseudomonadati</taxon>
        <taxon>Pseudomonadota</taxon>
        <taxon>Betaproteobacteria</taxon>
        <taxon>Rhodocyclales</taxon>
        <taxon>Zoogloeaceae</taxon>
        <taxon>Uliginosibacterium</taxon>
    </lineage>
</organism>
<dbReference type="EMBL" id="JBEWZI010000006">
    <property type="protein sequence ID" value="MET7014017.1"/>
    <property type="molecule type" value="Genomic_DNA"/>
</dbReference>
<keyword evidence="1" id="KW-0472">Membrane</keyword>
<keyword evidence="1" id="KW-1133">Transmembrane helix</keyword>
<dbReference type="Proteomes" id="UP001549691">
    <property type="component" value="Unassembled WGS sequence"/>
</dbReference>
<feature type="transmembrane region" description="Helical" evidence="1">
    <location>
        <begin position="32"/>
        <end position="54"/>
    </location>
</feature>
<gene>
    <name evidence="2" type="ORF">ABXR19_07430</name>
</gene>
<keyword evidence="3" id="KW-1185">Reference proteome</keyword>
<proteinExistence type="predicted"/>